<proteinExistence type="predicted"/>
<evidence type="ECO:0000313" key="2">
    <source>
        <dbReference type="Proteomes" id="UP000477980"/>
    </source>
</evidence>
<dbReference type="Proteomes" id="UP000477980">
    <property type="component" value="Unassembled WGS sequence"/>
</dbReference>
<gene>
    <name evidence="1" type="ORF">F7D25_07765</name>
</gene>
<dbReference type="RefSeq" id="WP_153090736.1">
    <property type="nucleotide sequence ID" value="NZ_VZAH01000078.1"/>
</dbReference>
<protein>
    <submittedName>
        <fullName evidence="1">Uncharacterized protein</fullName>
    </submittedName>
</protein>
<evidence type="ECO:0000313" key="1">
    <source>
        <dbReference type="EMBL" id="MQP14307.1"/>
    </source>
</evidence>
<accession>A0A6G1VLD0</accession>
<reference evidence="1 2" key="1">
    <citation type="submission" date="2019-09" db="EMBL/GenBank/DDBJ databases">
        <title>Distinct polysaccharide growth profiles of human intestinal Prevotella copri isolates.</title>
        <authorList>
            <person name="Fehlner-Peach H."/>
            <person name="Magnabosco C."/>
            <person name="Raghavan V."/>
            <person name="Scher J.U."/>
            <person name="Tett A."/>
            <person name="Cox L.M."/>
            <person name="Gottsegen C."/>
            <person name="Watters A."/>
            <person name="Wiltshire- Gordon J.D."/>
            <person name="Segata N."/>
            <person name="Bonneau R."/>
            <person name="Littman D.R."/>
        </authorList>
    </citation>
    <scope>NUCLEOTIDE SEQUENCE [LARGE SCALE GENOMIC DNA]</scope>
    <source>
        <strain evidence="2">iAA917</strain>
    </source>
</reference>
<name>A0A6G1VLD0_9BACT</name>
<dbReference type="EMBL" id="VZAH01000078">
    <property type="protein sequence ID" value="MQP14307.1"/>
    <property type="molecule type" value="Genomic_DNA"/>
</dbReference>
<organism evidence="1 2">
    <name type="scientific">Segatella copri</name>
    <dbReference type="NCBI Taxonomy" id="165179"/>
    <lineage>
        <taxon>Bacteria</taxon>
        <taxon>Pseudomonadati</taxon>
        <taxon>Bacteroidota</taxon>
        <taxon>Bacteroidia</taxon>
        <taxon>Bacteroidales</taxon>
        <taxon>Prevotellaceae</taxon>
        <taxon>Segatella</taxon>
    </lineage>
</organism>
<comment type="caution">
    <text evidence="1">The sequence shown here is derived from an EMBL/GenBank/DDBJ whole genome shotgun (WGS) entry which is preliminary data.</text>
</comment>
<dbReference type="OrthoDB" id="1071651at2"/>
<sequence>MTDKLFDSIAYFKQLCEENKTCRAYNFVATTCSGPDSVQGVMQQFRKSANFIMVSDTVDSNTHSAGEGFFDRNVYTVWILAAYKREDMEDREAKLNLCRYIFRQFISRMLHDKYREAFDGQLEFLDLRQIYSSELGRYSLNGVTGLYFMMNSDEPIDVQYDESLWQTSQH</sequence>
<dbReference type="AlphaFoldDB" id="A0A6G1VLD0"/>